<feature type="DNA-binding region" description="OmpR/PhoB-type" evidence="3">
    <location>
        <begin position="125"/>
        <end position="223"/>
    </location>
</feature>
<dbReference type="InterPro" id="IPR011006">
    <property type="entry name" value="CheY-like_superfamily"/>
</dbReference>
<evidence type="ECO:0000256" key="1">
    <source>
        <dbReference type="ARBA" id="ARBA00023125"/>
    </source>
</evidence>
<dbReference type="InterPro" id="IPR001789">
    <property type="entry name" value="Sig_transdc_resp-reg_receiver"/>
</dbReference>
<dbReference type="Gene3D" id="1.10.10.10">
    <property type="entry name" value="Winged helix-like DNA-binding domain superfamily/Winged helix DNA-binding domain"/>
    <property type="match status" value="1"/>
</dbReference>
<evidence type="ECO:0000259" key="4">
    <source>
        <dbReference type="PROSITE" id="PS50110"/>
    </source>
</evidence>
<dbReference type="EMBL" id="CAMAPD010000007">
    <property type="protein sequence ID" value="CAH9057954.1"/>
    <property type="molecule type" value="Genomic_DNA"/>
</dbReference>
<feature type="modified residue" description="4-aspartylphosphate" evidence="2">
    <location>
        <position position="51"/>
    </location>
</feature>
<comment type="caution">
    <text evidence="6">The sequence shown here is derived from an EMBL/GenBank/DDBJ whole genome shotgun (WGS) entry which is preliminary data.</text>
</comment>
<dbReference type="RefSeq" id="WP_261592931.1">
    <property type="nucleotide sequence ID" value="NZ_CAMAPD010000007.1"/>
</dbReference>
<evidence type="ECO:0000313" key="6">
    <source>
        <dbReference type="EMBL" id="CAH9057954.1"/>
    </source>
</evidence>
<feature type="domain" description="OmpR/PhoB-type" evidence="5">
    <location>
        <begin position="125"/>
        <end position="223"/>
    </location>
</feature>
<feature type="domain" description="Response regulatory" evidence="4">
    <location>
        <begin position="2"/>
        <end position="116"/>
    </location>
</feature>
<dbReference type="PANTHER" id="PTHR48111:SF76">
    <property type="entry name" value="TWO-COMPONENT RESPONSE REGULATOR"/>
    <property type="match status" value="1"/>
</dbReference>
<name>A0ABM9GIZ5_9GAMM</name>
<dbReference type="Gene3D" id="3.40.50.2300">
    <property type="match status" value="1"/>
</dbReference>
<dbReference type="Pfam" id="PF00486">
    <property type="entry name" value="Trans_reg_C"/>
    <property type="match status" value="1"/>
</dbReference>
<evidence type="ECO:0000256" key="2">
    <source>
        <dbReference type="PROSITE-ProRule" id="PRU00169"/>
    </source>
</evidence>
<proteinExistence type="predicted"/>
<accession>A0ABM9GIZ5</accession>
<protein>
    <submittedName>
        <fullName evidence="6">Transcriptional activator protein CzcR</fullName>
    </submittedName>
</protein>
<dbReference type="PROSITE" id="PS51755">
    <property type="entry name" value="OMPR_PHOB"/>
    <property type="match status" value="1"/>
</dbReference>
<evidence type="ECO:0000256" key="3">
    <source>
        <dbReference type="PROSITE-ProRule" id="PRU01091"/>
    </source>
</evidence>
<dbReference type="SMART" id="SM00862">
    <property type="entry name" value="Trans_reg_C"/>
    <property type="match status" value="1"/>
</dbReference>
<evidence type="ECO:0000259" key="5">
    <source>
        <dbReference type="PROSITE" id="PS51755"/>
    </source>
</evidence>
<reference evidence="6 7" key="1">
    <citation type="submission" date="2022-07" db="EMBL/GenBank/DDBJ databases">
        <authorList>
            <person name="Criscuolo A."/>
        </authorList>
    </citation>
    <scope>NUCLEOTIDE SEQUENCE [LARGE SCALE GENOMIC DNA]</scope>
    <source>
        <strain evidence="7">CIP 111951</strain>
    </source>
</reference>
<dbReference type="InterPro" id="IPR036388">
    <property type="entry name" value="WH-like_DNA-bd_sf"/>
</dbReference>
<dbReference type="PROSITE" id="PS50110">
    <property type="entry name" value="RESPONSE_REGULATORY"/>
    <property type="match status" value="1"/>
</dbReference>
<keyword evidence="2" id="KW-0597">Phosphoprotein</keyword>
<evidence type="ECO:0000313" key="7">
    <source>
        <dbReference type="Proteomes" id="UP001152485"/>
    </source>
</evidence>
<dbReference type="CDD" id="cd00383">
    <property type="entry name" value="trans_reg_C"/>
    <property type="match status" value="1"/>
</dbReference>
<dbReference type="Pfam" id="PF00072">
    <property type="entry name" value="Response_reg"/>
    <property type="match status" value="1"/>
</dbReference>
<sequence length="223" mass="25296">MKILLVEDDIDTAQFIIKCLEQNGDSVTHCTDAEQGMLNASIHSFDVIIFDRLLPGMDGLDAVRILRKSNVLTPIIMLSALSETAHRVAGLNVGADDYLVKPFAFSELYARLTALARRQPLLQQSSDLRLKDLTICRTTRKVTRGKTQIELLPKEYQILEYLILNKTQLVTKTMLLENVWGFHFDPKTSLVQTHVSRLRNKIDKPFSCELIKTVRGHGYIISE</sequence>
<dbReference type="Gene3D" id="6.10.250.690">
    <property type="match status" value="1"/>
</dbReference>
<keyword evidence="1 3" id="KW-0238">DNA-binding</keyword>
<dbReference type="InterPro" id="IPR001867">
    <property type="entry name" value="OmpR/PhoB-type_DNA-bd"/>
</dbReference>
<gene>
    <name evidence="6" type="primary">czcR_1</name>
    <name evidence="6" type="ORF">PSECIP111951_01772</name>
</gene>
<dbReference type="SMART" id="SM00448">
    <property type="entry name" value="REC"/>
    <property type="match status" value="1"/>
</dbReference>
<dbReference type="InterPro" id="IPR039420">
    <property type="entry name" value="WalR-like"/>
</dbReference>
<organism evidence="6 7">
    <name type="scientific">Pseudoalteromonas holothuriae</name>
    <dbReference type="NCBI Taxonomy" id="2963714"/>
    <lineage>
        <taxon>Bacteria</taxon>
        <taxon>Pseudomonadati</taxon>
        <taxon>Pseudomonadota</taxon>
        <taxon>Gammaproteobacteria</taxon>
        <taxon>Alteromonadales</taxon>
        <taxon>Pseudoalteromonadaceae</taxon>
        <taxon>Pseudoalteromonas</taxon>
    </lineage>
</organism>
<dbReference type="SUPFAM" id="SSF52172">
    <property type="entry name" value="CheY-like"/>
    <property type="match status" value="1"/>
</dbReference>
<dbReference type="PANTHER" id="PTHR48111">
    <property type="entry name" value="REGULATOR OF RPOS"/>
    <property type="match status" value="1"/>
</dbReference>
<dbReference type="Proteomes" id="UP001152485">
    <property type="component" value="Unassembled WGS sequence"/>
</dbReference>